<evidence type="ECO:0000256" key="7">
    <source>
        <dbReference type="SAM" id="Phobius"/>
    </source>
</evidence>
<comment type="subcellular location">
    <subcellularLocation>
        <location evidence="1">Endomembrane system</location>
        <topology evidence="1">Multi-pass membrane protein</topology>
    </subcellularLocation>
</comment>
<dbReference type="PANTHER" id="PTHR21624">
    <property type="entry name" value="STEROL DESATURASE-RELATED PROTEIN"/>
    <property type="match status" value="1"/>
</dbReference>
<accession>A0A7K1Y9S0</accession>
<dbReference type="EMBL" id="WVHT01000004">
    <property type="protein sequence ID" value="MXV51337.1"/>
    <property type="molecule type" value="Genomic_DNA"/>
</dbReference>
<protein>
    <submittedName>
        <fullName evidence="9">Sterol desaturase</fullName>
    </submittedName>
</protein>
<evidence type="ECO:0000256" key="4">
    <source>
        <dbReference type="ARBA" id="ARBA00023002"/>
    </source>
</evidence>
<feature type="transmembrane region" description="Helical" evidence="7">
    <location>
        <begin position="81"/>
        <end position="98"/>
    </location>
</feature>
<evidence type="ECO:0000256" key="6">
    <source>
        <dbReference type="ARBA" id="ARBA00023136"/>
    </source>
</evidence>
<feature type="transmembrane region" description="Helical" evidence="7">
    <location>
        <begin position="325"/>
        <end position="346"/>
    </location>
</feature>
<dbReference type="PANTHER" id="PTHR21624:SF1">
    <property type="entry name" value="ALKYLGLYCEROL MONOOXYGENASE"/>
    <property type="match status" value="1"/>
</dbReference>
<keyword evidence="5" id="KW-0443">Lipid metabolism</keyword>
<name>A0A7K1Y9S0_9SPHI</name>
<dbReference type="GO" id="GO:0006643">
    <property type="term" value="P:membrane lipid metabolic process"/>
    <property type="evidence" value="ECO:0007669"/>
    <property type="project" value="TreeGrafter"/>
</dbReference>
<sequence>MAEGINYTALMVPALLLFMGIEYAYARHKKKSSYFKFESSISNLSIGVAERLMDLFFSASFYSIYYAVYKYYHVFDISNSWYWWIILLLATDLVWYWYHRLGHEINILWAAHIVHHQSEEFNYTVAARITIFQAVVRCGFWSILPLLGFPPGMVIPILLVHGGYSFFTHTRLVGKLGFIENILITPSHHRVHHAADEEYLDKNYGDIFIFWDVLFGTFKREEKEPTYGITHPLKSNSFIWQHFHYYAEIWAAVHKSKTWKEKFRAVFGGPEYMNPNIRPLLERKLLYKQPKVKPKNRFKAYLVYQITLTMAALLVMSLFYNSLDIPSIIATTLLILVTLVNCGALLEQRRWIFYLEITRFFIPIGYLCYIYSAPASFVTCLLFTLIIVAIFPLKKWYHSQLFQTAQ</sequence>
<keyword evidence="3 7" id="KW-1133">Transmembrane helix</keyword>
<evidence type="ECO:0000259" key="8">
    <source>
        <dbReference type="Pfam" id="PF04116"/>
    </source>
</evidence>
<feature type="domain" description="Fatty acid hydroxylase" evidence="8">
    <location>
        <begin position="84"/>
        <end position="217"/>
    </location>
</feature>
<comment type="caution">
    <text evidence="9">The sequence shown here is derived from an EMBL/GenBank/DDBJ whole genome shotgun (WGS) entry which is preliminary data.</text>
</comment>
<dbReference type="Pfam" id="PF04116">
    <property type="entry name" value="FA_hydroxylase"/>
    <property type="match status" value="1"/>
</dbReference>
<dbReference type="Proteomes" id="UP000466586">
    <property type="component" value="Unassembled WGS sequence"/>
</dbReference>
<reference evidence="9 10" key="1">
    <citation type="submission" date="2019-11" db="EMBL/GenBank/DDBJ databases">
        <title>Pedobacter sp. HMF7647 Genome sequencing and assembly.</title>
        <authorList>
            <person name="Kang H."/>
            <person name="Kim H."/>
            <person name="Joh K."/>
        </authorList>
    </citation>
    <scope>NUCLEOTIDE SEQUENCE [LARGE SCALE GENOMIC DNA]</scope>
    <source>
        <strain evidence="9 10">HMF7647</strain>
    </source>
</reference>
<evidence type="ECO:0000256" key="5">
    <source>
        <dbReference type="ARBA" id="ARBA00023098"/>
    </source>
</evidence>
<dbReference type="InterPro" id="IPR051689">
    <property type="entry name" value="Sterol_desaturase/TMEM195"/>
</dbReference>
<keyword evidence="6 7" id="KW-0472">Membrane</keyword>
<organism evidence="9 10">
    <name type="scientific">Hufsiella arboris</name>
    <dbReference type="NCBI Taxonomy" id="2695275"/>
    <lineage>
        <taxon>Bacteria</taxon>
        <taxon>Pseudomonadati</taxon>
        <taxon>Bacteroidota</taxon>
        <taxon>Sphingobacteriia</taxon>
        <taxon>Sphingobacteriales</taxon>
        <taxon>Sphingobacteriaceae</taxon>
        <taxon>Hufsiella</taxon>
    </lineage>
</organism>
<proteinExistence type="predicted"/>
<dbReference type="RefSeq" id="WP_160844514.1">
    <property type="nucleotide sequence ID" value="NZ_WVHT01000004.1"/>
</dbReference>
<keyword evidence="4" id="KW-0560">Oxidoreductase</keyword>
<keyword evidence="2 7" id="KW-0812">Transmembrane</keyword>
<dbReference type="GO" id="GO:0012505">
    <property type="term" value="C:endomembrane system"/>
    <property type="evidence" value="ECO:0007669"/>
    <property type="project" value="UniProtKB-SubCell"/>
</dbReference>
<gene>
    <name evidence="9" type="ORF">GS399_10185</name>
</gene>
<feature type="transmembrane region" description="Helical" evidence="7">
    <location>
        <begin position="301"/>
        <end position="319"/>
    </location>
</feature>
<dbReference type="GO" id="GO:0008610">
    <property type="term" value="P:lipid biosynthetic process"/>
    <property type="evidence" value="ECO:0007669"/>
    <property type="project" value="InterPro"/>
</dbReference>
<evidence type="ECO:0000313" key="10">
    <source>
        <dbReference type="Proteomes" id="UP000466586"/>
    </source>
</evidence>
<evidence type="ECO:0000256" key="2">
    <source>
        <dbReference type="ARBA" id="ARBA00022692"/>
    </source>
</evidence>
<dbReference type="GO" id="GO:0016020">
    <property type="term" value="C:membrane"/>
    <property type="evidence" value="ECO:0007669"/>
    <property type="project" value="GOC"/>
</dbReference>
<dbReference type="InterPro" id="IPR006694">
    <property type="entry name" value="Fatty_acid_hydroxylase"/>
</dbReference>
<dbReference type="AlphaFoldDB" id="A0A7K1Y9S0"/>
<feature type="transmembrane region" description="Helical" evidence="7">
    <location>
        <begin position="6"/>
        <end position="26"/>
    </location>
</feature>
<feature type="transmembrane region" description="Helical" evidence="7">
    <location>
        <begin position="366"/>
        <end position="391"/>
    </location>
</feature>
<keyword evidence="10" id="KW-1185">Reference proteome</keyword>
<evidence type="ECO:0000256" key="3">
    <source>
        <dbReference type="ARBA" id="ARBA00022989"/>
    </source>
</evidence>
<evidence type="ECO:0000256" key="1">
    <source>
        <dbReference type="ARBA" id="ARBA00004127"/>
    </source>
</evidence>
<dbReference type="GO" id="GO:0005506">
    <property type="term" value="F:iron ion binding"/>
    <property type="evidence" value="ECO:0007669"/>
    <property type="project" value="InterPro"/>
</dbReference>
<dbReference type="GO" id="GO:0050479">
    <property type="term" value="F:glyceryl-ether monooxygenase activity"/>
    <property type="evidence" value="ECO:0007669"/>
    <property type="project" value="TreeGrafter"/>
</dbReference>
<evidence type="ECO:0000313" key="9">
    <source>
        <dbReference type="EMBL" id="MXV51337.1"/>
    </source>
</evidence>